<dbReference type="PANTHER" id="PTHR38607">
    <property type="entry name" value="PROTEIN CBG00180-RELATED"/>
    <property type="match status" value="1"/>
</dbReference>
<feature type="compositionally biased region" description="Polar residues" evidence="1">
    <location>
        <begin position="409"/>
        <end position="420"/>
    </location>
</feature>
<accession>A0A1I7T0L3</accession>
<proteinExistence type="predicted"/>
<evidence type="ECO:0000256" key="1">
    <source>
        <dbReference type="SAM" id="MobiDB-lite"/>
    </source>
</evidence>
<feature type="region of interest" description="Disordered" evidence="1">
    <location>
        <begin position="409"/>
        <end position="428"/>
    </location>
</feature>
<feature type="compositionally biased region" description="Polar residues" evidence="1">
    <location>
        <begin position="348"/>
        <end position="358"/>
    </location>
</feature>
<dbReference type="Proteomes" id="UP000095282">
    <property type="component" value="Unplaced"/>
</dbReference>
<dbReference type="WBParaSite" id="Csp11.Scaffold448.g1266.t1">
    <property type="protein sequence ID" value="Csp11.Scaffold448.g1266.t1"/>
    <property type="gene ID" value="Csp11.Scaffold448.g1266"/>
</dbReference>
<evidence type="ECO:0000313" key="2">
    <source>
        <dbReference type="Proteomes" id="UP000095282"/>
    </source>
</evidence>
<dbReference type="AlphaFoldDB" id="A0A1I7T0L3"/>
<organism evidence="2 3">
    <name type="scientific">Caenorhabditis tropicalis</name>
    <dbReference type="NCBI Taxonomy" id="1561998"/>
    <lineage>
        <taxon>Eukaryota</taxon>
        <taxon>Metazoa</taxon>
        <taxon>Ecdysozoa</taxon>
        <taxon>Nematoda</taxon>
        <taxon>Chromadorea</taxon>
        <taxon>Rhabditida</taxon>
        <taxon>Rhabditina</taxon>
        <taxon>Rhabditomorpha</taxon>
        <taxon>Rhabditoidea</taxon>
        <taxon>Rhabditidae</taxon>
        <taxon>Peloderinae</taxon>
        <taxon>Caenorhabditis</taxon>
    </lineage>
</organism>
<keyword evidence="2" id="KW-1185">Reference proteome</keyword>
<name>A0A1I7T0L3_9PELO</name>
<dbReference type="eggNOG" id="ENOG502RT9D">
    <property type="taxonomic scope" value="Eukaryota"/>
</dbReference>
<feature type="compositionally biased region" description="Basic and acidic residues" evidence="1">
    <location>
        <begin position="322"/>
        <end position="345"/>
    </location>
</feature>
<protein>
    <submittedName>
        <fullName evidence="3">FBA_2 domain-containing protein</fullName>
    </submittedName>
</protein>
<reference evidence="3" key="1">
    <citation type="submission" date="2016-11" db="UniProtKB">
        <authorList>
            <consortium name="WormBaseParasite"/>
        </authorList>
    </citation>
    <scope>IDENTIFICATION</scope>
</reference>
<sequence length="577" mass="67291">MSRRTVDAFVLSWSPKLNAYFAFCNVIPRDLILNSRFVPAGIDIMGRWIQVVVRDFNSVCEMVKLIDDVYESRVLDNNPEIRLRVTYDGKLGMFFNEYFGYICDTMNMIRNIESNETYLVWITRLHDRKIDSRWRISTKQKCILPNEDTNNQSPFRLLEAIVHSYSLDGNSYYAWSKLEPRSKIVINRSLCDSHRDLIGTWIDVKVNENNIAQKAPEIGQEVFKTRVKYGVMEVYVDFEVGISGMFYNSYFGNISDPREMVPFPEPDVWYQGWIMFYIKHGIDSRWRISKDQIMAPPVNKIPNSRSIINLPNVRETANQLFDHRDHNNITYRRNQDKNSHDREDYGTISRSPSSQNQRFQTCERKRFESNAVNSLEVSDVTTERRGNFLDNNTFEYDERSDSLSSVNHQFANLGNNSSSRSPKKENQLNQTNNEIPSVLHDSRQNFESQQLNQDPGQNKIFVDAEKVDKSMSESEYYTCSENEIEGSGTDFRNIRSTSRKKVTSFKANEKILQPSNGSKTSSRPIGHSELDVVKRSERNSEDRELLRLKSREFNIYVLHVNLKISGFVKYFCKLNSN</sequence>
<dbReference type="PANTHER" id="PTHR38607:SF1">
    <property type="entry name" value="MABP DOMAIN-CONTAINING PROTEIN-RELATED"/>
    <property type="match status" value="1"/>
</dbReference>
<feature type="region of interest" description="Disordered" evidence="1">
    <location>
        <begin position="322"/>
        <end position="358"/>
    </location>
</feature>
<evidence type="ECO:0000313" key="3">
    <source>
        <dbReference type="WBParaSite" id="Csp11.Scaffold448.g1266.t1"/>
    </source>
</evidence>